<proteinExistence type="predicted"/>
<name>A0AAV6H3G9_9TELE</name>
<protein>
    <submittedName>
        <fullName evidence="2">Uncharacterized protein</fullName>
    </submittedName>
</protein>
<gene>
    <name evidence="2" type="ORF">AALO_G00047650</name>
</gene>
<dbReference type="Proteomes" id="UP000823561">
    <property type="component" value="Chromosome 4"/>
</dbReference>
<dbReference type="EMBL" id="JADWDJ010000004">
    <property type="protein sequence ID" value="KAG5281685.1"/>
    <property type="molecule type" value="Genomic_DNA"/>
</dbReference>
<reference evidence="2" key="1">
    <citation type="submission" date="2020-10" db="EMBL/GenBank/DDBJ databases">
        <title>Chromosome-scale genome assembly of the Allis shad, Alosa alosa.</title>
        <authorList>
            <person name="Margot Z."/>
            <person name="Christophe K."/>
            <person name="Cabau C."/>
            <person name="Louis A."/>
            <person name="Berthelot C."/>
            <person name="Parey E."/>
            <person name="Roest Crollius H."/>
            <person name="Montfort J."/>
            <person name="Robinson-Rechavi M."/>
            <person name="Bucao C."/>
            <person name="Bouchez O."/>
            <person name="Gislard M."/>
            <person name="Lluch J."/>
            <person name="Milhes M."/>
            <person name="Lampietro C."/>
            <person name="Lopez Roques C."/>
            <person name="Donnadieu C."/>
            <person name="Braasch I."/>
            <person name="Desvignes T."/>
            <person name="Postlethwait J."/>
            <person name="Bobe J."/>
            <person name="Guiguen Y."/>
        </authorList>
    </citation>
    <scope>NUCLEOTIDE SEQUENCE</scope>
    <source>
        <strain evidence="2">M-15738</strain>
        <tissue evidence="2">Blood</tissue>
    </source>
</reference>
<evidence type="ECO:0000313" key="2">
    <source>
        <dbReference type="EMBL" id="KAG5281685.1"/>
    </source>
</evidence>
<organism evidence="2 3">
    <name type="scientific">Alosa alosa</name>
    <name type="common">allis shad</name>
    <dbReference type="NCBI Taxonomy" id="278164"/>
    <lineage>
        <taxon>Eukaryota</taxon>
        <taxon>Metazoa</taxon>
        <taxon>Chordata</taxon>
        <taxon>Craniata</taxon>
        <taxon>Vertebrata</taxon>
        <taxon>Euteleostomi</taxon>
        <taxon>Actinopterygii</taxon>
        <taxon>Neopterygii</taxon>
        <taxon>Teleostei</taxon>
        <taxon>Clupei</taxon>
        <taxon>Clupeiformes</taxon>
        <taxon>Clupeoidei</taxon>
        <taxon>Clupeidae</taxon>
        <taxon>Alosa</taxon>
    </lineage>
</organism>
<dbReference type="AlphaFoldDB" id="A0AAV6H3G9"/>
<comment type="caution">
    <text evidence="2">The sequence shown here is derived from an EMBL/GenBank/DDBJ whole genome shotgun (WGS) entry which is preliminary data.</text>
</comment>
<keyword evidence="3" id="KW-1185">Reference proteome</keyword>
<evidence type="ECO:0000256" key="1">
    <source>
        <dbReference type="SAM" id="MobiDB-lite"/>
    </source>
</evidence>
<evidence type="ECO:0000313" key="3">
    <source>
        <dbReference type="Proteomes" id="UP000823561"/>
    </source>
</evidence>
<feature type="region of interest" description="Disordered" evidence="1">
    <location>
        <begin position="131"/>
        <end position="156"/>
    </location>
</feature>
<accession>A0AAV6H3G9</accession>
<sequence length="156" mass="17519">MGAGTEEGPQYLKSFFTDEVIEKLMKHHMENKSIGQGCLEHEAELGACDQEVYVDPFVDSHFLRAALGAVTKQYLKRTVKSVKYLPQNRPAWWPLSIPFVSPNDGKNPKRRELDADALQAVAVSYNTFYGLKPGNDGHEQEEEAGTTSQDKSQKME</sequence>